<dbReference type="KEGG" id="dpp:DICPUDRAFT_97634"/>
<reference evidence="3" key="1">
    <citation type="journal article" date="2011" name="Genome Biol.">
        <title>Comparative genomics of the social amoebae Dictyostelium discoideum and Dictyostelium purpureum.</title>
        <authorList>
            <consortium name="US DOE Joint Genome Institute (JGI-PGF)"/>
            <person name="Sucgang R."/>
            <person name="Kuo A."/>
            <person name="Tian X."/>
            <person name="Salerno W."/>
            <person name="Parikh A."/>
            <person name="Feasley C.L."/>
            <person name="Dalin E."/>
            <person name="Tu H."/>
            <person name="Huang E."/>
            <person name="Barry K."/>
            <person name="Lindquist E."/>
            <person name="Shapiro H."/>
            <person name="Bruce D."/>
            <person name="Schmutz J."/>
            <person name="Salamov A."/>
            <person name="Fey P."/>
            <person name="Gaudet P."/>
            <person name="Anjard C."/>
            <person name="Babu M.M."/>
            <person name="Basu S."/>
            <person name="Bushmanova Y."/>
            <person name="van der Wel H."/>
            <person name="Katoh-Kurasawa M."/>
            <person name="Dinh C."/>
            <person name="Coutinho P.M."/>
            <person name="Saito T."/>
            <person name="Elias M."/>
            <person name="Schaap P."/>
            <person name="Kay R.R."/>
            <person name="Henrissat B."/>
            <person name="Eichinger L."/>
            <person name="Rivero F."/>
            <person name="Putnam N.H."/>
            <person name="West C.M."/>
            <person name="Loomis W.F."/>
            <person name="Chisholm R.L."/>
            <person name="Shaulsky G."/>
            <person name="Strassmann J.E."/>
            <person name="Queller D.C."/>
            <person name="Kuspa A."/>
            <person name="Grigoriev I.V."/>
        </authorList>
    </citation>
    <scope>NUCLEOTIDE SEQUENCE [LARGE SCALE GENOMIC DNA]</scope>
    <source>
        <strain evidence="3">QSDP1</strain>
    </source>
</reference>
<evidence type="ECO:0000256" key="1">
    <source>
        <dbReference type="SAM" id="MobiDB-lite"/>
    </source>
</evidence>
<sequence>MIQNNIFYDPLSLDYRSADTNYSFLLYLLYKIGNLFHIYVNGEKVRVVSEDYSLYSSISGTLQFIIVDPTKKRKRKISNGFWKQNGDENIVAVKLPNNLKCTKKNFTKIEYTNEDKSFKCWEYSMFEEKEEKEENKENKENNKENKENEKKKQKKCILRHYLKDVSAQVKYFTQDIHITIRSKNRYFSTNEYLVSVDDHQM</sequence>
<dbReference type="InParanoid" id="F0ZIF1"/>
<protein>
    <submittedName>
        <fullName evidence="2">Uncharacterized protein</fullName>
    </submittedName>
</protein>
<evidence type="ECO:0000313" key="3">
    <source>
        <dbReference type="Proteomes" id="UP000001064"/>
    </source>
</evidence>
<name>F0ZIF1_DICPU</name>
<dbReference type="VEuPathDB" id="AmoebaDB:DICPUDRAFT_97634"/>
<dbReference type="AlphaFoldDB" id="F0ZIF1"/>
<dbReference type="RefSeq" id="XP_003287194.1">
    <property type="nucleotide sequence ID" value="XM_003287146.1"/>
</dbReference>
<dbReference type="EMBL" id="GL871032">
    <property type="protein sequence ID" value="EGC36248.1"/>
    <property type="molecule type" value="Genomic_DNA"/>
</dbReference>
<keyword evidence="3" id="KW-1185">Reference proteome</keyword>
<organism evidence="2 3">
    <name type="scientific">Dictyostelium purpureum</name>
    <name type="common">Slime mold</name>
    <dbReference type="NCBI Taxonomy" id="5786"/>
    <lineage>
        <taxon>Eukaryota</taxon>
        <taxon>Amoebozoa</taxon>
        <taxon>Evosea</taxon>
        <taxon>Eumycetozoa</taxon>
        <taxon>Dictyostelia</taxon>
        <taxon>Dictyosteliales</taxon>
        <taxon>Dictyosteliaceae</taxon>
        <taxon>Dictyostelium</taxon>
    </lineage>
</organism>
<feature type="region of interest" description="Disordered" evidence="1">
    <location>
        <begin position="131"/>
        <end position="151"/>
    </location>
</feature>
<accession>F0ZIF1</accession>
<feature type="compositionally biased region" description="Basic and acidic residues" evidence="1">
    <location>
        <begin position="131"/>
        <end position="150"/>
    </location>
</feature>
<proteinExistence type="predicted"/>
<dbReference type="OrthoDB" id="23768at2759"/>
<dbReference type="Proteomes" id="UP000001064">
    <property type="component" value="Unassembled WGS sequence"/>
</dbReference>
<gene>
    <name evidence="2" type="ORF">DICPUDRAFT_97634</name>
</gene>
<evidence type="ECO:0000313" key="2">
    <source>
        <dbReference type="EMBL" id="EGC36248.1"/>
    </source>
</evidence>
<dbReference type="GeneID" id="10500914"/>